<feature type="signal peptide" evidence="1">
    <location>
        <begin position="1"/>
        <end position="24"/>
    </location>
</feature>
<feature type="chain" id="PRO_5026239658" evidence="1">
    <location>
        <begin position="25"/>
        <end position="254"/>
    </location>
</feature>
<dbReference type="KEGG" id="spib:G8759_06585"/>
<evidence type="ECO:0000256" key="1">
    <source>
        <dbReference type="SAM" id="SignalP"/>
    </source>
</evidence>
<evidence type="ECO:0000313" key="3">
    <source>
        <dbReference type="EMBL" id="QIP12316.1"/>
    </source>
</evidence>
<proteinExistence type="predicted"/>
<evidence type="ECO:0000313" key="4">
    <source>
        <dbReference type="Proteomes" id="UP000501802"/>
    </source>
</evidence>
<sequence length="254" mass="26138">MKHILKSILLFSTGLLLLACGDEANFLDSVAPSTGARVKFYNLAPDVTGVDIYVNDQKFSGVNTVPPATSLPLSYTNSFPALDYALVTPGTAKVKIVAPASTTASSDATLATTDLTTQADTYTSVFFYGNAPAYSSLILTDNLTAADPTKAYVRFINLVSGADASATYDLAINGAVVATGVAPLKGVATFTAIPAIAYNTTAVPVQLRAAGTTTLVGAATTLQPYAGRFYTFIARGIVGGTGARAVGITVSTNR</sequence>
<dbReference type="RefSeq" id="WP_167206350.1">
    <property type="nucleotide sequence ID" value="NZ_CP050063.1"/>
</dbReference>
<dbReference type="EMBL" id="CP050063">
    <property type="protein sequence ID" value="QIP12316.1"/>
    <property type="molecule type" value="Genomic_DNA"/>
</dbReference>
<dbReference type="InterPro" id="IPR025510">
    <property type="entry name" value="DUF4397"/>
</dbReference>
<gene>
    <name evidence="3" type="ORF">G8759_06585</name>
</gene>
<dbReference type="PROSITE" id="PS51257">
    <property type="entry name" value="PROKAR_LIPOPROTEIN"/>
    <property type="match status" value="1"/>
</dbReference>
<keyword evidence="4" id="KW-1185">Reference proteome</keyword>
<dbReference type="Pfam" id="PF14344">
    <property type="entry name" value="DUF4397"/>
    <property type="match status" value="1"/>
</dbReference>
<dbReference type="AlphaFoldDB" id="A0A6G9AJ24"/>
<dbReference type="Proteomes" id="UP000501802">
    <property type="component" value="Chromosome"/>
</dbReference>
<keyword evidence="1" id="KW-0732">Signal</keyword>
<name>A0A6G9AJ24_9BACT</name>
<evidence type="ECO:0000259" key="2">
    <source>
        <dbReference type="Pfam" id="PF14344"/>
    </source>
</evidence>
<protein>
    <submittedName>
        <fullName evidence="3">DUF4397 domain-containing protein</fullName>
    </submittedName>
</protein>
<accession>A0A6G9AJ24</accession>
<reference evidence="3 4" key="1">
    <citation type="submission" date="2020-03" db="EMBL/GenBank/DDBJ databases">
        <authorList>
            <person name="Kim M.K."/>
        </authorList>
    </citation>
    <scope>NUCLEOTIDE SEQUENCE [LARGE SCALE GENOMIC DNA]</scope>
    <source>
        <strain evidence="3 4">BT328</strain>
    </source>
</reference>
<feature type="domain" description="DUF4397" evidence="2">
    <location>
        <begin position="36"/>
        <end position="162"/>
    </location>
</feature>
<organism evidence="3 4">
    <name type="scientific">Spirosoma aureum</name>
    <dbReference type="NCBI Taxonomy" id="2692134"/>
    <lineage>
        <taxon>Bacteria</taxon>
        <taxon>Pseudomonadati</taxon>
        <taxon>Bacteroidota</taxon>
        <taxon>Cytophagia</taxon>
        <taxon>Cytophagales</taxon>
        <taxon>Cytophagaceae</taxon>
        <taxon>Spirosoma</taxon>
    </lineage>
</organism>